<evidence type="ECO:0000313" key="2">
    <source>
        <dbReference type="Proteomes" id="UP000013638"/>
    </source>
</evidence>
<evidence type="ECO:0000313" key="1">
    <source>
        <dbReference type="EMBL" id="EOK04844.1"/>
    </source>
</evidence>
<dbReference type="PATRIC" id="fig|1169311.3.peg.3136"/>
<proteinExistence type="predicted"/>
<sequence length="162" mass="18281">TVNYEVVLIDVAGNLEEWSEKVSLYIQRTQVVQQNVELKEALEAMLADETTQRIVIINGLVDLSDKLSLDIDSLARVINSPITNLQIMIFDTLTKIASTYGSFNSTIKENVEQLLFGGMLQNQSFVENVPYNRQNLPVSKNVLHCLKEEVLDKIVVPMEVNK</sequence>
<dbReference type="EMBL" id="ASDZ01000059">
    <property type="protein sequence ID" value="EOK04844.1"/>
    <property type="molecule type" value="Genomic_DNA"/>
</dbReference>
<dbReference type="Proteomes" id="UP000013638">
    <property type="component" value="Unassembled WGS sequence"/>
</dbReference>
<gene>
    <name evidence="1" type="ORF">WOU_03210</name>
</gene>
<protein>
    <submittedName>
        <fullName evidence="1">Uncharacterized protein</fullName>
    </submittedName>
</protein>
<comment type="caution">
    <text evidence="1">The sequence shown here is derived from an EMBL/GenBank/DDBJ whole genome shotgun (WGS) entry which is preliminary data.</text>
</comment>
<dbReference type="AlphaFoldDB" id="R3K8J6"/>
<reference evidence="1 2" key="1">
    <citation type="submission" date="2013-02" db="EMBL/GenBank/DDBJ databases">
        <title>The Genome Sequence of Enterococcus faecalis ATCC_6055.</title>
        <authorList>
            <consortium name="The Broad Institute Genome Sequencing Platform"/>
            <consortium name="The Broad Institute Genome Sequencing Center for Infectious Disease"/>
            <person name="Earl A.M."/>
            <person name="Gilmore M.S."/>
            <person name="Lebreton F."/>
            <person name="Walker B."/>
            <person name="Young S.K."/>
            <person name="Zeng Q."/>
            <person name="Gargeya S."/>
            <person name="Fitzgerald M."/>
            <person name="Haas B."/>
            <person name="Abouelleil A."/>
            <person name="Alvarado L."/>
            <person name="Arachchi H.M."/>
            <person name="Berlin A.M."/>
            <person name="Chapman S.B."/>
            <person name="Dewar J."/>
            <person name="Goldberg J."/>
            <person name="Griggs A."/>
            <person name="Gujja S."/>
            <person name="Hansen M."/>
            <person name="Howarth C."/>
            <person name="Imamovic A."/>
            <person name="Larimer J."/>
            <person name="McCowan C."/>
            <person name="Murphy C."/>
            <person name="Neiman D."/>
            <person name="Pearson M."/>
            <person name="Priest M."/>
            <person name="Roberts A."/>
            <person name="Saif S."/>
            <person name="Shea T."/>
            <person name="Sisk P."/>
            <person name="Sykes S."/>
            <person name="Wortman J."/>
            <person name="Nusbaum C."/>
            <person name="Birren B."/>
        </authorList>
    </citation>
    <scope>NUCLEOTIDE SEQUENCE [LARGE SCALE GENOMIC DNA]</scope>
    <source>
        <strain evidence="1 2">ATCC 6055</strain>
    </source>
</reference>
<feature type="non-terminal residue" evidence="1">
    <location>
        <position position="1"/>
    </location>
</feature>
<dbReference type="HOGENOM" id="CLU_1630520_0_0_9"/>
<name>R3K8J6_ENTFL</name>
<accession>R3K8J6</accession>
<organism evidence="1 2">
    <name type="scientific">Enterococcus faecalis ATCC 6055</name>
    <dbReference type="NCBI Taxonomy" id="1169311"/>
    <lineage>
        <taxon>Bacteria</taxon>
        <taxon>Bacillati</taxon>
        <taxon>Bacillota</taxon>
        <taxon>Bacilli</taxon>
        <taxon>Lactobacillales</taxon>
        <taxon>Enterococcaceae</taxon>
        <taxon>Enterococcus</taxon>
    </lineage>
</organism>